<sequence length="305" mass="35257">MQDFIEKLDKQKERKSTIEKLSQEITDKNTELRDLSEQINKSINDRISALDVLKTKFDALDQTDNKIRFGIEIQFHPQRIDELSGRFNRKESSDLIDREKDLLKIDLIRSDPHKFLDAVYSKKQKVLFNENLQLCAKDVLTFAEDIRFNSTMENDTIGGFSNSSMTEGKQALFALTLLLTKESDTWPLLIDQPEDDLDSRSMYDSIVPYLKEQKKRRQIIMISHNANLVVGADSEQIIVANQHGDDRKNKNNLKFDYLSGALEYTKERDETQQIVLLSCGVREHACDILDGGEAAFEKRKDKYNI</sequence>
<evidence type="ECO:0000256" key="1">
    <source>
        <dbReference type="SAM" id="Coils"/>
    </source>
</evidence>
<dbReference type="SUPFAM" id="SSF52540">
    <property type="entry name" value="P-loop containing nucleoside triphosphate hydrolases"/>
    <property type="match status" value="1"/>
</dbReference>
<dbReference type="GO" id="GO:0005524">
    <property type="term" value="F:ATP binding"/>
    <property type="evidence" value="ECO:0007669"/>
    <property type="project" value="InterPro"/>
</dbReference>
<dbReference type="GO" id="GO:0016887">
    <property type="term" value="F:ATP hydrolysis activity"/>
    <property type="evidence" value="ECO:0007669"/>
    <property type="project" value="InterPro"/>
</dbReference>
<dbReference type="AlphaFoldDB" id="A0A1G2HEK4"/>
<feature type="coiled-coil region" evidence="1">
    <location>
        <begin position="1"/>
        <end position="45"/>
    </location>
</feature>
<dbReference type="Pfam" id="PF13304">
    <property type="entry name" value="AAA_21"/>
    <property type="match status" value="1"/>
</dbReference>
<dbReference type="Gene3D" id="3.40.50.300">
    <property type="entry name" value="P-loop containing nucleotide triphosphate hydrolases"/>
    <property type="match status" value="1"/>
</dbReference>
<evidence type="ECO:0000313" key="3">
    <source>
        <dbReference type="EMBL" id="OGZ60905.1"/>
    </source>
</evidence>
<protein>
    <recommendedName>
        <fullName evidence="2">ATPase AAA-type core domain-containing protein</fullName>
    </recommendedName>
</protein>
<evidence type="ECO:0000313" key="4">
    <source>
        <dbReference type="Proteomes" id="UP000178835"/>
    </source>
</evidence>
<dbReference type="InterPro" id="IPR003959">
    <property type="entry name" value="ATPase_AAA_core"/>
</dbReference>
<comment type="caution">
    <text evidence="3">The sequence shown here is derived from an EMBL/GenBank/DDBJ whole genome shotgun (WGS) entry which is preliminary data.</text>
</comment>
<organism evidence="3 4">
    <name type="scientific">Candidatus Spechtbacteria bacterium RIFCSPLOWO2_01_FULL_43_12</name>
    <dbReference type="NCBI Taxonomy" id="1802162"/>
    <lineage>
        <taxon>Bacteria</taxon>
        <taxon>Candidatus Spechtiibacteriota</taxon>
    </lineage>
</organism>
<reference evidence="3 4" key="1">
    <citation type="journal article" date="2016" name="Nat. Commun.">
        <title>Thousands of microbial genomes shed light on interconnected biogeochemical processes in an aquifer system.</title>
        <authorList>
            <person name="Anantharaman K."/>
            <person name="Brown C.T."/>
            <person name="Hug L.A."/>
            <person name="Sharon I."/>
            <person name="Castelle C.J."/>
            <person name="Probst A.J."/>
            <person name="Thomas B.C."/>
            <person name="Singh A."/>
            <person name="Wilkins M.J."/>
            <person name="Karaoz U."/>
            <person name="Brodie E.L."/>
            <person name="Williams K.H."/>
            <person name="Hubbard S.S."/>
            <person name="Banfield J.F."/>
        </authorList>
    </citation>
    <scope>NUCLEOTIDE SEQUENCE [LARGE SCALE GENOMIC DNA]</scope>
</reference>
<proteinExistence type="predicted"/>
<evidence type="ECO:0000259" key="2">
    <source>
        <dbReference type="Pfam" id="PF13304"/>
    </source>
</evidence>
<accession>A0A1G2HEK4</accession>
<gene>
    <name evidence="3" type="ORF">A2919_00015</name>
</gene>
<keyword evidence="1" id="KW-0175">Coiled coil</keyword>
<dbReference type="Proteomes" id="UP000178835">
    <property type="component" value="Unassembled WGS sequence"/>
</dbReference>
<dbReference type="InterPro" id="IPR027417">
    <property type="entry name" value="P-loop_NTPase"/>
</dbReference>
<feature type="domain" description="ATPase AAA-type core" evidence="2">
    <location>
        <begin position="22"/>
        <end position="229"/>
    </location>
</feature>
<name>A0A1G2HEK4_9BACT</name>
<dbReference type="EMBL" id="MHOH01000010">
    <property type="protein sequence ID" value="OGZ60905.1"/>
    <property type="molecule type" value="Genomic_DNA"/>
</dbReference>